<feature type="region of interest" description="Disordered" evidence="1">
    <location>
        <begin position="1"/>
        <end position="35"/>
    </location>
</feature>
<proteinExistence type="predicted"/>
<name>A0A7R9AN95_TIMSH</name>
<evidence type="ECO:0000256" key="1">
    <source>
        <dbReference type="SAM" id="MobiDB-lite"/>
    </source>
</evidence>
<protein>
    <submittedName>
        <fullName evidence="2">Uncharacterized protein</fullName>
    </submittedName>
</protein>
<sequence length="69" mass="7186">MALVQPSYGGGSALLDHAPSTPMTSSPGGGSKLAQMQVPPLPLFPSYTPLLQLNPFAYLVGHNPPLRNS</sequence>
<organism evidence="2">
    <name type="scientific">Timema shepardi</name>
    <name type="common">Walking stick</name>
    <dbReference type="NCBI Taxonomy" id="629360"/>
    <lineage>
        <taxon>Eukaryota</taxon>
        <taxon>Metazoa</taxon>
        <taxon>Ecdysozoa</taxon>
        <taxon>Arthropoda</taxon>
        <taxon>Hexapoda</taxon>
        <taxon>Insecta</taxon>
        <taxon>Pterygota</taxon>
        <taxon>Neoptera</taxon>
        <taxon>Polyneoptera</taxon>
        <taxon>Phasmatodea</taxon>
        <taxon>Timematodea</taxon>
        <taxon>Timematoidea</taxon>
        <taxon>Timematidae</taxon>
        <taxon>Timema</taxon>
    </lineage>
</organism>
<reference evidence="2" key="1">
    <citation type="submission" date="2020-11" db="EMBL/GenBank/DDBJ databases">
        <authorList>
            <person name="Tran Van P."/>
        </authorList>
    </citation>
    <scope>NUCLEOTIDE SEQUENCE</scope>
</reference>
<accession>A0A7R9AN95</accession>
<dbReference type="EMBL" id="OC000507">
    <property type="protein sequence ID" value="CAD7257525.1"/>
    <property type="molecule type" value="Genomic_DNA"/>
</dbReference>
<dbReference type="AlphaFoldDB" id="A0A7R9AN95"/>
<evidence type="ECO:0000313" key="2">
    <source>
        <dbReference type="EMBL" id="CAD7257525.1"/>
    </source>
</evidence>
<gene>
    <name evidence="2" type="ORF">TSIB3V08_LOCUS1783</name>
</gene>